<dbReference type="RefSeq" id="WP_109619548.1">
    <property type="nucleotide sequence ID" value="NZ_QGDO01000004.1"/>
</dbReference>
<dbReference type="Proteomes" id="UP000245535">
    <property type="component" value="Unassembled WGS sequence"/>
</dbReference>
<dbReference type="OrthoDB" id="9768177at2"/>
<feature type="domain" description="TonB-dependent receptor-like beta-barrel" evidence="11">
    <location>
        <begin position="400"/>
        <end position="855"/>
    </location>
</feature>
<dbReference type="Pfam" id="PF13715">
    <property type="entry name" value="CarbopepD_reg_2"/>
    <property type="match status" value="1"/>
</dbReference>
<keyword evidence="4 8" id="KW-0812">Transmembrane</keyword>
<accession>A0A315Z809</accession>
<evidence type="ECO:0000259" key="11">
    <source>
        <dbReference type="Pfam" id="PF00593"/>
    </source>
</evidence>
<keyword evidence="2 8" id="KW-0813">Transport</keyword>
<dbReference type="Pfam" id="PF00593">
    <property type="entry name" value="TonB_dep_Rec_b-barrel"/>
    <property type="match status" value="1"/>
</dbReference>
<feature type="chain" id="PRO_5016274130" evidence="10">
    <location>
        <begin position="22"/>
        <end position="999"/>
    </location>
</feature>
<dbReference type="NCBIfam" id="TIGR04057">
    <property type="entry name" value="SusC_RagA_signa"/>
    <property type="match status" value="1"/>
</dbReference>
<reference evidence="13 14" key="1">
    <citation type="submission" date="2018-03" db="EMBL/GenBank/DDBJ databases">
        <title>Genomic Encyclopedia of Archaeal and Bacterial Type Strains, Phase II (KMG-II): from individual species to whole genera.</title>
        <authorList>
            <person name="Goeker M."/>
        </authorList>
    </citation>
    <scope>NUCLEOTIDE SEQUENCE [LARGE SCALE GENOMIC DNA]</scope>
    <source>
        <strain evidence="13 14">DSM 28229</strain>
    </source>
</reference>
<dbReference type="SUPFAM" id="SSF56935">
    <property type="entry name" value="Porins"/>
    <property type="match status" value="1"/>
</dbReference>
<dbReference type="Gene3D" id="2.40.170.20">
    <property type="entry name" value="TonB-dependent receptor, beta-barrel domain"/>
    <property type="match status" value="1"/>
</dbReference>
<protein>
    <submittedName>
        <fullName evidence="13">TonB-linked SusC/RagA family outer membrane protein</fullName>
    </submittedName>
</protein>
<comment type="caution">
    <text evidence="13">The sequence shown here is derived from an EMBL/GenBank/DDBJ whole genome shotgun (WGS) entry which is preliminary data.</text>
</comment>
<keyword evidence="3 8" id="KW-1134">Transmembrane beta strand</keyword>
<keyword evidence="10" id="KW-0732">Signal</keyword>
<feature type="signal peptide" evidence="10">
    <location>
        <begin position="1"/>
        <end position="21"/>
    </location>
</feature>
<dbReference type="SUPFAM" id="SSF49464">
    <property type="entry name" value="Carboxypeptidase regulatory domain-like"/>
    <property type="match status" value="1"/>
</dbReference>
<comment type="similarity">
    <text evidence="8 9">Belongs to the TonB-dependent receptor family.</text>
</comment>
<evidence type="ECO:0000256" key="5">
    <source>
        <dbReference type="ARBA" id="ARBA00023077"/>
    </source>
</evidence>
<evidence type="ECO:0000256" key="9">
    <source>
        <dbReference type="RuleBase" id="RU003357"/>
    </source>
</evidence>
<keyword evidence="7 8" id="KW-0998">Cell outer membrane</keyword>
<evidence type="ECO:0000256" key="8">
    <source>
        <dbReference type="PROSITE-ProRule" id="PRU01360"/>
    </source>
</evidence>
<gene>
    <name evidence="13" type="ORF">BC781_10457</name>
</gene>
<dbReference type="InterPro" id="IPR023997">
    <property type="entry name" value="TonB-dep_OMP_SusC/RagA_CS"/>
</dbReference>
<keyword evidence="14" id="KW-1185">Reference proteome</keyword>
<keyword evidence="5 9" id="KW-0798">TonB box</keyword>
<dbReference type="NCBIfam" id="TIGR04056">
    <property type="entry name" value="OMP_RagA_SusC"/>
    <property type="match status" value="1"/>
</dbReference>
<dbReference type="AlphaFoldDB" id="A0A315Z809"/>
<proteinExistence type="inferred from homology"/>
<evidence type="ECO:0000313" key="14">
    <source>
        <dbReference type="Proteomes" id="UP000245535"/>
    </source>
</evidence>
<comment type="subcellular location">
    <subcellularLocation>
        <location evidence="1 8">Cell outer membrane</location>
        <topology evidence="1 8">Multi-pass membrane protein</topology>
    </subcellularLocation>
</comment>
<evidence type="ECO:0000256" key="2">
    <source>
        <dbReference type="ARBA" id="ARBA00022448"/>
    </source>
</evidence>
<dbReference type="InterPro" id="IPR000531">
    <property type="entry name" value="Beta-barrel_TonB"/>
</dbReference>
<evidence type="ECO:0000256" key="1">
    <source>
        <dbReference type="ARBA" id="ARBA00004571"/>
    </source>
</evidence>
<evidence type="ECO:0000313" key="13">
    <source>
        <dbReference type="EMBL" id="PWJ40798.1"/>
    </source>
</evidence>
<keyword evidence="6 8" id="KW-0472">Membrane</keyword>
<organism evidence="13 14">
    <name type="scientific">Sediminitomix flava</name>
    <dbReference type="NCBI Taxonomy" id="379075"/>
    <lineage>
        <taxon>Bacteria</taxon>
        <taxon>Pseudomonadati</taxon>
        <taxon>Bacteroidota</taxon>
        <taxon>Cytophagia</taxon>
        <taxon>Cytophagales</taxon>
        <taxon>Flammeovirgaceae</taxon>
        <taxon>Sediminitomix</taxon>
    </lineage>
</organism>
<dbReference type="InterPro" id="IPR012910">
    <property type="entry name" value="Plug_dom"/>
</dbReference>
<evidence type="ECO:0000256" key="3">
    <source>
        <dbReference type="ARBA" id="ARBA00022452"/>
    </source>
</evidence>
<name>A0A315Z809_SEDFL</name>
<dbReference type="PROSITE" id="PS52016">
    <property type="entry name" value="TONB_DEPENDENT_REC_3"/>
    <property type="match status" value="1"/>
</dbReference>
<evidence type="ECO:0000256" key="7">
    <source>
        <dbReference type="ARBA" id="ARBA00023237"/>
    </source>
</evidence>
<evidence type="ECO:0000256" key="6">
    <source>
        <dbReference type="ARBA" id="ARBA00023136"/>
    </source>
</evidence>
<dbReference type="FunFam" id="2.170.130.10:FF:000008">
    <property type="entry name" value="SusC/RagA family TonB-linked outer membrane protein"/>
    <property type="match status" value="1"/>
</dbReference>
<sequence>MKSIFLSIFFTLLTLSGWAQERTIKGVVKDTNDELVIGATVALKGEPTVGTVTDFNGNFTLVVTSENPVLVVSYIGYTTQDVVVGNQTQLEVVLEENLKELEEVVVVGYGTQNKKDVTGSVASVNFSDLADQPVARADQAIQGRIAGVQVSSYSGAPGEPLSIRIRGIGTVNSSSPLYIVDGIAVSAIDFVNNDDIASIDILKDASASAIYGSRGANGVVIITTKSAKQGKARVSFNASYGVQEIKNNWDLTSGEEWYSIQKQLNATRPSPLDLSRVDRHQNTDWFDEITRLAAIQEYNLGVSGGNEKLLYTFNTGYFDQLGTINGSYYDRINLKSKVEYKISDRIKAGVNLNIKETERSAPLGGIHSGLVNTAIKIEPNFPVFEDKANGVWGKSNFTDYNNPVAQVEYENYKAKATQLVGSANLDIEIIEGLTLRNQVAMDKTYGNTYDFDPVFYVSENHRNDINKVSRGSSQSTYFELRNTLNYKKTIGEHNFDILVGHTAETWDDEWLSASATNIPNEDPALWYLSAATDGMNVSGSASELRMESYLGRINYKFLDRYKITASFRADGSSRFAEGNKWSYFPSFAAGWDLSKESFLADKEWLDNLSLRAGWGQIGNNNIGRYPYQVTMNGDNQYRYLFGAGEQRYQGYYVSGMRDASIQWETAESTNIGVDISALDGRLQATAEWYNKNTNDMLLSVPIPYYYGYEGGPTSNVGSVNNKGFELSAEWNDEIGSDFRYSISGNFTTYQNEVTSLGDGEPMTTGGYYLGNASRNEVGYPIGYFFGFKTDGVFQTQEEIDNYAVQQGEANEGLQPGDQKFVDVNGDGVVNDDDKTFLGSPIPDFTYGLNLSASYKGFELAVFFQGSEGNKIFNGMKTHLIRFDATNKHRELLNSWTPENTNTDIPRLSGNDVNNTFRTSDRYVEDGSYLRLKNLTFAYNLPSSLLSKAKLQSAKLYFSAQNLWTMTDYTGADPENGISGLDIGTYPVARTFTFGLKLKM</sequence>
<dbReference type="InterPro" id="IPR036942">
    <property type="entry name" value="Beta-barrel_TonB_sf"/>
</dbReference>
<dbReference type="EMBL" id="QGDO01000004">
    <property type="protein sequence ID" value="PWJ40798.1"/>
    <property type="molecule type" value="Genomic_DNA"/>
</dbReference>
<dbReference type="GO" id="GO:0009279">
    <property type="term" value="C:cell outer membrane"/>
    <property type="evidence" value="ECO:0007669"/>
    <property type="project" value="UniProtKB-SubCell"/>
</dbReference>
<evidence type="ECO:0000256" key="10">
    <source>
        <dbReference type="SAM" id="SignalP"/>
    </source>
</evidence>
<evidence type="ECO:0000256" key="4">
    <source>
        <dbReference type="ARBA" id="ARBA00022692"/>
    </source>
</evidence>
<feature type="domain" description="TonB-dependent receptor plug" evidence="12">
    <location>
        <begin position="114"/>
        <end position="219"/>
    </location>
</feature>
<dbReference type="Gene3D" id="2.170.130.10">
    <property type="entry name" value="TonB-dependent receptor, plug domain"/>
    <property type="match status" value="1"/>
</dbReference>
<dbReference type="InterPro" id="IPR039426">
    <property type="entry name" value="TonB-dep_rcpt-like"/>
</dbReference>
<dbReference type="InterPro" id="IPR023996">
    <property type="entry name" value="TonB-dep_OMP_SusC/RagA"/>
</dbReference>
<dbReference type="InterPro" id="IPR037066">
    <property type="entry name" value="Plug_dom_sf"/>
</dbReference>
<dbReference type="Gene3D" id="2.60.40.1120">
    <property type="entry name" value="Carboxypeptidase-like, regulatory domain"/>
    <property type="match status" value="1"/>
</dbReference>
<evidence type="ECO:0000259" key="12">
    <source>
        <dbReference type="Pfam" id="PF07715"/>
    </source>
</evidence>
<dbReference type="Pfam" id="PF07715">
    <property type="entry name" value="Plug"/>
    <property type="match status" value="1"/>
</dbReference>
<dbReference type="InterPro" id="IPR008969">
    <property type="entry name" value="CarboxyPept-like_regulatory"/>
</dbReference>